<evidence type="ECO:0000313" key="3">
    <source>
        <dbReference type="Proteomes" id="UP000664169"/>
    </source>
</evidence>
<feature type="compositionally biased region" description="Low complexity" evidence="1">
    <location>
        <begin position="64"/>
        <end position="76"/>
    </location>
</feature>
<proteinExistence type="predicted"/>
<evidence type="ECO:0000256" key="1">
    <source>
        <dbReference type="SAM" id="MobiDB-lite"/>
    </source>
</evidence>
<accession>A0A8H3ERU5</accession>
<feature type="region of interest" description="Disordered" evidence="1">
    <location>
        <begin position="64"/>
        <end position="168"/>
    </location>
</feature>
<evidence type="ECO:0000313" key="2">
    <source>
        <dbReference type="EMBL" id="CAF9911539.1"/>
    </source>
</evidence>
<name>A0A8H3ERU5_9LECA</name>
<organism evidence="2 3">
    <name type="scientific">Gomphillus americanus</name>
    <dbReference type="NCBI Taxonomy" id="1940652"/>
    <lineage>
        <taxon>Eukaryota</taxon>
        <taxon>Fungi</taxon>
        <taxon>Dikarya</taxon>
        <taxon>Ascomycota</taxon>
        <taxon>Pezizomycotina</taxon>
        <taxon>Lecanoromycetes</taxon>
        <taxon>OSLEUM clade</taxon>
        <taxon>Ostropomycetidae</taxon>
        <taxon>Ostropales</taxon>
        <taxon>Graphidaceae</taxon>
        <taxon>Gomphilloideae</taxon>
        <taxon>Gomphillus</taxon>
    </lineage>
</organism>
<protein>
    <submittedName>
        <fullName evidence="2">Uncharacterized protein</fullName>
    </submittedName>
</protein>
<dbReference type="Proteomes" id="UP000664169">
    <property type="component" value="Unassembled WGS sequence"/>
</dbReference>
<feature type="compositionally biased region" description="Basic residues" evidence="1">
    <location>
        <begin position="79"/>
        <end position="89"/>
    </location>
</feature>
<dbReference type="EMBL" id="CAJPDQ010000006">
    <property type="protein sequence ID" value="CAF9911539.1"/>
    <property type="molecule type" value="Genomic_DNA"/>
</dbReference>
<gene>
    <name evidence="2" type="ORF">GOMPHAMPRED_007444</name>
</gene>
<reference evidence="2" key="1">
    <citation type="submission" date="2021-03" db="EMBL/GenBank/DDBJ databases">
        <authorList>
            <person name="Tagirdzhanova G."/>
        </authorList>
    </citation>
    <scope>NUCLEOTIDE SEQUENCE</scope>
</reference>
<dbReference type="AlphaFoldDB" id="A0A8H3ERU5"/>
<dbReference type="OrthoDB" id="4828117at2759"/>
<feature type="compositionally biased region" description="Basic and acidic residues" evidence="1">
    <location>
        <begin position="118"/>
        <end position="128"/>
    </location>
</feature>
<keyword evidence="3" id="KW-1185">Reference proteome</keyword>
<feature type="compositionally biased region" description="Basic and acidic residues" evidence="1">
    <location>
        <begin position="140"/>
        <end position="149"/>
    </location>
</feature>
<comment type="caution">
    <text evidence="2">The sequence shown here is derived from an EMBL/GenBank/DDBJ whole genome shotgun (WGS) entry which is preliminary data.</text>
</comment>
<sequence length="168" mass="17805">MVVNWKTAESQERLLACVVASFLPAKVDCNKVAKLFGQDVTAGAIGFQFQAIRKMAGKLVEGADGAANSAAPANDNKAAKKPAASKKKASPGDNSVIGGRVKKSDPKSRTPKASSKAAKVEKHIKSEELQNGPDDDFDNLENRDDHEPEGFDLGNYGISAEGLYDEGE</sequence>